<name>A0A7I8CYI9_9FIRM</name>
<keyword evidence="1" id="KW-1133">Transmembrane helix</keyword>
<organism evidence="2 3">
    <name type="scientific">Solibaculum mannosilyticum</name>
    <dbReference type="NCBI Taxonomy" id="2780922"/>
    <lineage>
        <taxon>Bacteria</taxon>
        <taxon>Bacillati</taxon>
        <taxon>Bacillota</taxon>
        <taxon>Clostridia</taxon>
        <taxon>Eubacteriales</taxon>
        <taxon>Oscillospiraceae</taxon>
        <taxon>Solibaculum</taxon>
    </lineage>
</organism>
<dbReference type="AlphaFoldDB" id="A0A7I8CYI9"/>
<sequence length="216" mass="24451">MDGKGDDHLKRVILIVVALVVLIAALVFFMLLPLGQKNQDTASSQMPVSSWQGTTVSVGDAGEQVSQAEDSQTQWESGSLQTIDSSIRSALESSNPLDKAYQEHLNAGESKSELDASFMGYWLDEIDNAFQLALGACDEQQSVLLQNAQDAWTIQNDEQQALYYNLLTKRIPDEQEREAVYHKYRLDYYRDRALTLYEYYCILKENVVEITYLFGE</sequence>
<accession>A0A7I8CYI9</accession>
<evidence type="ECO:0000313" key="2">
    <source>
        <dbReference type="EMBL" id="BCI59551.1"/>
    </source>
</evidence>
<dbReference type="Proteomes" id="UP000593890">
    <property type="component" value="Chromosome"/>
</dbReference>
<keyword evidence="3" id="KW-1185">Reference proteome</keyword>
<evidence type="ECO:0000256" key="1">
    <source>
        <dbReference type="SAM" id="Phobius"/>
    </source>
</evidence>
<gene>
    <name evidence="2" type="ORF">C12CBH8_01900</name>
</gene>
<dbReference type="KEGG" id="sman:C12CBH8_01900"/>
<feature type="transmembrane region" description="Helical" evidence="1">
    <location>
        <begin position="12"/>
        <end position="34"/>
    </location>
</feature>
<dbReference type="EMBL" id="AP023321">
    <property type="protein sequence ID" value="BCI59551.1"/>
    <property type="molecule type" value="Genomic_DNA"/>
</dbReference>
<proteinExistence type="predicted"/>
<protein>
    <submittedName>
        <fullName evidence="2">Uncharacterized protein</fullName>
    </submittedName>
</protein>
<reference evidence="3" key="1">
    <citation type="submission" date="2020-07" db="EMBL/GenBank/DDBJ databases">
        <title>Complete genome sequencing of Clostridia bacterium strain 12CBH8.</title>
        <authorList>
            <person name="Sakamoto M."/>
            <person name="Murakami T."/>
            <person name="Mori H."/>
        </authorList>
    </citation>
    <scope>NUCLEOTIDE SEQUENCE [LARGE SCALE GENOMIC DNA]</scope>
    <source>
        <strain evidence="3">12CBH8</strain>
    </source>
</reference>
<evidence type="ECO:0000313" key="3">
    <source>
        <dbReference type="Proteomes" id="UP000593890"/>
    </source>
</evidence>
<keyword evidence="1" id="KW-0812">Transmembrane</keyword>
<keyword evidence="1" id="KW-0472">Membrane</keyword>